<dbReference type="InterPro" id="IPR013149">
    <property type="entry name" value="ADH-like_C"/>
</dbReference>
<keyword evidence="1 4" id="KW-0479">Metal-binding</keyword>
<feature type="domain" description="Enoyl reductase (ER)" evidence="5">
    <location>
        <begin position="11"/>
        <end position="345"/>
    </location>
</feature>
<dbReference type="InterPro" id="IPR011032">
    <property type="entry name" value="GroES-like_sf"/>
</dbReference>
<dbReference type="GO" id="GO:0008270">
    <property type="term" value="F:zinc ion binding"/>
    <property type="evidence" value="ECO:0007669"/>
    <property type="project" value="InterPro"/>
</dbReference>
<dbReference type="AlphaFoldDB" id="A0A940SSS1"/>
<dbReference type="Gene3D" id="3.90.180.10">
    <property type="entry name" value="Medium-chain alcohol dehydrogenases, catalytic domain"/>
    <property type="match status" value="1"/>
</dbReference>
<dbReference type="SUPFAM" id="SSF51735">
    <property type="entry name" value="NAD(P)-binding Rossmann-fold domains"/>
    <property type="match status" value="1"/>
</dbReference>
<evidence type="ECO:0000313" key="7">
    <source>
        <dbReference type="Proteomes" id="UP000674938"/>
    </source>
</evidence>
<dbReference type="GO" id="GO:0016491">
    <property type="term" value="F:oxidoreductase activity"/>
    <property type="evidence" value="ECO:0007669"/>
    <property type="project" value="UniProtKB-KW"/>
</dbReference>
<accession>A0A940SSS1</accession>
<evidence type="ECO:0000256" key="4">
    <source>
        <dbReference type="RuleBase" id="RU361277"/>
    </source>
</evidence>
<dbReference type="SMART" id="SM00829">
    <property type="entry name" value="PKS_ER"/>
    <property type="match status" value="1"/>
</dbReference>
<comment type="cofactor">
    <cofactor evidence="4">
        <name>Zn(2+)</name>
        <dbReference type="ChEBI" id="CHEBI:29105"/>
    </cofactor>
</comment>
<reference evidence="6" key="1">
    <citation type="submission" date="2020-12" db="EMBL/GenBank/DDBJ databases">
        <title>Vagococcus allomyrinae sp. nov. and Enterococcus lavae sp. nov., isolated from the larvae of Allomyrina dichotoma.</title>
        <authorList>
            <person name="Lee S.D."/>
        </authorList>
    </citation>
    <scope>NUCLEOTIDE SEQUENCE</scope>
    <source>
        <strain evidence="6">BWB3-3</strain>
    </source>
</reference>
<comment type="similarity">
    <text evidence="4">Belongs to the zinc-containing alcohol dehydrogenase family.</text>
</comment>
<sequence>MELARTAVFRGVKDLSMETYPKPKASPGKVVMKVTACAICTWEQRVYSGVKEVVFPFIGGHEISGEIVAVGTGVNPEYWQIGDKVVYGAGMVCGDCYFCKIGQEQNCQHFDHSKQLEGLPHKGMGGFSEYMVCDPRFLFHYERVSPEEAALTEPLSCVIHSCETANIQYGDTVVIIGCGIMGLLHTQLAIKSGARVICSDMNDQRLALAKSLGAHHIVNPQKADLKTSVMELTQGVGAQVVFDTTPVHQVAAEAVTLLAQLGCLVLYSSFYPDEPIGVSPDRLHKRGTRIVGTANSNSRDFVRATQLISQGIIDVSPFISQIYSFDDIHLAMEKAISGENYRVVVNMQERKA</sequence>
<organism evidence="6 7">
    <name type="scientific">Vagococcus allomyrinae</name>
    <dbReference type="NCBI Taxonomy" id="2794353"/>
    <lineage>
        <taxon>Bacteria</taxon>
        <taxon>Bacillati</taxon>
        <taxon>Bacillota</taxon>
        <taxon>Bacilli</taxon>
        <taxon>Lactobacillales</taxon>
        <taxon>Enterococcaceae</taxon>
        <taxon>Vagococcus</taxon>
    </lineage>
</organism>
<dbReference type="InterPro" id="IPR020843">
    <property type="entry name" value="ER"/>
</dbReference>
<keyword evidence="3" id="KW-0560">Oxidoreductase</keyword>
<evidence type="ECO:0000313" key="6">
    <source>
        <dbReference type="EMBL" id="MBP1042297.1"/>
    </source>
</evidence>
<protein>
    <submittedName>
        <fullName evidence="6">Zinc-binding dehydrogenase</fullName>
    </submittedName>
</protein>
<dbReference type="EMBL" id="JAEEGA010000009">
    <property type="protein sequence ID" value="MBP1042297.1"/>
    <property type="molecule type" value="Genomic_DNA"/>
</dbReference>
<comment type="caution">
    <text evidence="6">The sequence shown here is derived from an EMBL/GenBank/DDBJ whole genome shotgun (WGS) entry which is preliminary data.</text>
</comment>
<dbReference type="PANTHER" id="PTHR43401">
    <property type="entry name" value="L-THREONINE 3-DEHYDROGENASE"/>
    <property type="match status" value="1"/>
</dbReference>
<dbReference type="InterPro" id="IPR013154">
    <property type="entry name" value="ADH-like_N"/>
</dbReference>
<evidence type="ECO:0000259" key="5">
    <source>
        <dbReference type="SMART" id="SM00829"/>
    </source>
</evidence>
<dbReference type="SUPFAM" id="SSF50129">
    <property type="entry name" value="GroES-like"/>
    <property type="match status" value="1"/>
</dbReference>
<proteinExistence type="inferred from homology"/>
<gene>
    <name evidence="6" type="ORF">I6N95_14855</name>
</gene>
<dbReference type="PANTHER" id="PTHR43401:SF2">
    <property type="entry name" value="L-THREONINE 3-DEHYDROGENASE"/>
    <property type="match status" value="1"/>
</dbReference>
<keyword evidence="7" id="KW-1185">Reference proteome</keyword>
<evidence type="ECO:0000256" key="2">
    <source>
        <dbReference type="ARBA" id="ARBA00022833"/>
    </source>
</evidence>
<dbReference type="InterPro" id="IPR002328">
    <property type="entry name" value="ADH_Zn_CS"/>
</dbReference>
<keyword evidence="2 4" id="KW-0862">Zinc</keyword>
<dbReference type="Pfam" id="PF08240">
    <property type="entry name" value="ADH_N"/>
    <property type="match status" value="1"/>
</dbReference>
<dbReference type="InterPro" id="IPR050129">
    <property type="entry name" value="Zn_alcohol_dh"/>
</dbReference>
<name>A0A940SSS1_9ENTE</name>
<dbReference type="Proteomes" id="UP000674938">
    <property type="component" value="Unassembled WGS sequence"/>
</dbReference>
<dbReference type="RefSeq" id="WP_209529335.1">
    <property type="nucleotide sequence ID" value="NZ_JAEEGA010000009.1"/>
</dbReference>
<dbReference type="Pfam" id="PF00107">
    <property type="entry name" value="ADH_zinc_N"/>
    <property type="match status" value="1"/>
</dbReference>
<dbReference type="Gene3D" id="3.40.50.720">
    <property type="entry name" value="NAD(P)-binding Rossmann-like Domain"/>
    <property type="match status" value="1"/>
</dbReference>
<evidence type="ECO:0000256" key="3">
    <source>
        <dbReference type="ARBA" id="ARBA00023002"/>
    </source>
</evidence>
<dbReference type="PROSITE" id="PS00059">
    <property type="entry name" value="ADH_ZINC"/>
    <property type="match status" value="1"/>
</dbReference>
<evidence type="ECO:0000256" key="1">
    <source>
        <dbReference type="ARBA" id="ARBA00022723"/>
    </source>
</evidence>
<dbReference type="InterPro" id="IPR036291">
    <property type="entry name" value="NAD(P)-bd_dom_sf"/>
</dbReference>